<evidence type="ECO:0000313" key="2">
    <source>
        <dbReference type="EMBL" id="ORC90361.1"/>
    </source>
</evidence>
<evidence type="ECO:0000256" key="1">
    <source>
        <dbReference type="SAM" id="MobiDB-lite"/>
    </source>
</evidence>
<feature type="region of interest" description="Disordered" evidence="1">
    <location>
        <begin position="163"/>
        <end position="188"/>
    </location>
</feature>
<name>A0A1X0P0J2_9TRYP</name>
<reference evidence="2 3" key="1">
    <citation type="submission" date="2017-03" db="EMBL/GenBank/DDBJ databases">
        <title>An alternative strategy for trypanosome survival in the mammalian bloodstream revealed through genome and transcriptome analysis of the ubiquitous bovine parasite Trypanosoma (Megatrypanum) theileri.</title>
        <authorList>
            <person name="Kelly S."/>
            <person name="Ivens A."/>
            <person name="Mott A."/>
            <person name="O'Neill E."/>
            <person name="Emms D."/>
            <person name="Macleod O."/>
            <person name="Voorheis P."/>
            <person name="Matthews J."/>
            <person name="Matthews K."/>
            <person name="Carrington M."/>
        </authorList>
    </citation>
    <scope>NUCLEOTIDE SEQUENCE [LARGE SCALE GENOMIC DNA]</scope>
    <source>
        <strain evidence="2">Edinburgh</strain>
    </source>
</reference>
<feature type="compositionally biased region" description="Low complexity" evidence="1">
    <location>
        <begin position="1292"/>
        <end position="1307"/>
    </location>
</feature>
<dbReference type="RefSeq" id="XP_028884427.1">
    <property type="nucleotide sequence ID" value="XM_029024024.1"/>
</dbReference>
<dbReference type="GeneID" id="39983804"/>
<sequence length="1407" mass="156200">MISTLFFDEVDASSALHVRTTRQHHIDESSVQGSVTAFTKSYGKDTFCSGSIPVPSLRATLLWWLDRDAPLVRILLTSNNSPGDVSYSCRKMTLEIPAPRESIIACGVTHVREETIFALTWVTSMLEVGLLRVQLQRSSDQHSHLLLVPDGKTVLTSRLSQVATSFESETGSPTSRNGNTGRENETDESIGVSVSACILASIAPEKVTDGVLSVIALTNGISIWRVEVVEDGTFTEEEFRDLKSQNGGNKDSSRNSGISSWLPSWPWDGKQRKGCRYLSISAVQQTQYILLLRSNGSLELYDSSMRPVAPDSICVLSMENFSSCRVLYQWSTFLDDDVHVVTCFGGKEVCHCTWSRIPINANGGILPPAQSMSILPPVATSSPMGCVAVKSEQLAILWSAVAEEDGCVRSSLSVGSLLHSTQQGLSGFLQIITAKDEVEAEIRNKRVVSARLLLEKVDVFFCHSRPLHALTCVKDELVLIENSEEGVRAHVLSSEMSPLERLLESAFAVGRPVVPATRNALPLPSIHLVPAVVSEEVNHPLCTDTAAFDEGVELAASCADGADNLAALLISTVQSVPVALTLGGFQLLRSAAHLQGYAPSGFVDDTAMKTALKHASTNFKLYSRQNSFCSFSRRFVQHTISRDLLSRIAYIICSYIGWIGSRLGYSTSLELPRVRIILEFLSAAYHAVGVAGPFTATITPNVQETVIADVLELLLQFNTEDENDGNDVIFAVHVANRLRECDKALGMRACATWCNLLSRRYPCLQHFRIIRELDVGRTARSGQIRSMCLSASFHLSSLPANIAVPLILDSGLAVFNRGGTLRTAFDNVTVEEWQLLLTDTSLIAKVYRVALLRRVIYPSGTYHSSVDSTLVRELFLNELRELEQYVLFANGKDFTRLRRALIELRLETHMFLARASLDEPNFTDIFLSLEEVLNCADELDMSAMYTEQVMQVVGEVVELASSSQNFIEIIVSLAHTSAHLDSILTSKWYAYTARLTTKSASKQADLTRLRSAIGLYRYLCKRHAYGQAARMMTDLATVIRCSLFRAGAVEIVLELTALAVTAVELIAPTAPLQIQQEERDLSLYAAYGSPTSSRAPEQVVPPKGPLTREYLPWLRRRHYQAFCEKKLLEADRRVDCTDLWIEDTPMSTHAAAVKRFVEVLMESRFWTEARRFAEMAGYDVSVVLREHVLDLMMCTNYKTDEEALEEWYEMIEGCKEVSSPSNRFGPLRNTVIAALTYSYEKALPALLCALERLNRYEAMQALLEVFETLLHKRMLTMDSKRIKNEEIDDEPSLNAADSSDKNSSNMDKNNYICHDTVTAAQPWVPLVDSLRIGTTVLMDALYASERSDELCDASMTAGVFDPMACRARELLETPSLLEHPSLEQARSVAEAFLRAFEELKRNKLKMA</sequence>
<dbReference type="Proteomes" id="UP000192257">
    <property type="component" value="Unassembled WGS sequence"/>
</dbReference>
<feature type="compositionally biased region" description="Polar residues" evidence="1">
    <location>
        <begin position="163"/>
        <end position="181"/>
    </location>
</feature>
<accession>A0A1X0P0J2</accession>
<gene>
    <name evidence="2" type="ORF">TM35_000081590</name>
</gene>
<keyword evidence="3" id="KW-1185">Reference proteome</keyword>
<dbReference type="VEuPathDB" id="TriTrypDB:TM35_000081590"/>
<feature type="region of interest" description="Disordered" evidence="1">
    <location>
        <begin position="1286"/>
        <end position="1307"/>
    </location>
</feature>
<evidence type="ECO:0000313" key="3">
    <source>
        <dbReference type="Proteomes" id="UP000192257"/>
    </source>
</evidence>
<dbReference type="EMBL" id="NBCO01000008">
    <property type="protein sequence ID" value="ORC90361.1"/>
    <property type="molecule type" value="Genomic_DNA"/>
</dbReference>
<proteinExistence type="predicted"/>
<organism evidence="2 3">
    <name type="scientific">Trypanosoma theileri</name>
    <dbReference type="NCBI Taxonomy" id="67003"/>
    <lineage>
        <taxon>Eukaryota</taxon>
        <taxon>Discoba</taxon>
        <taxon>Euglenozoa</taxon>
        <taxon>Kinetoplastea</taxon>
        <taxon>Metakinetoplastina</taxon>
        <taxon>Trypanosomatida</taxon>
        <taxon>Trypanosomatidae</taxon>
        <taxon>Trypanosoma</taxon>
    </lineage>
</organism>
<protein>
    <submittedName>
        <fullName evidence="2">Putative dispersed gene family protein 1 (DGF-1)</fullName>
    </submittedName>
</protein>
<dbReference type="OrthoDB" id="272567at2759"/>
<comment type="caution">
    <text evidence="2">The sequence shown here is derived from an EMBL/GenBank/DDBJ whole genome shotgun (WGS) entry which is preliminary data.</text>
</comment>